<dbReference type="InterPro" id="IPR029031">
    <property type="entry name" value="Gingipain_N_sf"/>
</dbReference>
<evidence type="ECO:0000256" key="1">
    <source>
        <dbReference type="ARBA" id="ARBA00022729"/>
    </source>
</evidence>
<dbReference type="Gene3D" id="2.60.40.3800">
    <property type="match status" value="1"/>
</dbReference>
<evidence type="ECO:0000256" key="2">
    <source>
        <dbReference type="SAM" id="SignalP"/>
    </source>
</evidence>
<feature type="domain" description="Gingipain" evidence="3">
    <location>
        <begin position="658"/>
        <end position="1028"/>
    </location>
</feature>
<dbReference type="SUPFAM" id="SSF52129">
    <property type="entry name" value="Caspase-like"/>
    <property type="match status" value="1"/>
</dbReference>
<organism evidence="4 5">
    <name type="scientific">Eiseniibacteriota bacterium</name>
    <dbReference type="NCBI Taxonomy" id="2212470"/>
    <lineage>
        <taxon>Bacteria</taxon>
        <taxon>Candidatus Eiseniibacteriota</taxon>
    </lineage>
</organism>
<dbReference type="InterPro" id="IPR001769">
    <property type="entry name" value="Gingipain"/>
</dbReference>
<feature type="signal peptide" evidence="2">
    <location>
        <begin position="1"/>
        <end position="23"/>
    </location>
</feature>
<accession>A0A538SUJ6</accession>
<comment type="caution">
    <text evidence="4">The sequence shown here is derived from an EMBL/GenBank/DDBJ whole genome shotgun (WGS) entry which is preliminary data.</text>
</comment>
<dbReference type="Gene3D" id="3.40.50.10390">
    <property type="entry name" value="Gingipain r, domain 1"/>
    <property type="match status" value="1"/>
</dbReference>
<dbReference type="InterPro" id="IPR038490">
    <property type="entry name" value="Gingipain_propep_sf"/>
</dbReference>
<dbReference type="PROSITE" id="PS51257">
    <property type="entry name" value="PROKAR_LIPOPROTEIN"/>
    <property type="match status" value="1"/>
</dbReference>
<dbReference type="GO" id="GO:0006508">
    <property type="term" value="P:proteolysis"/>
    <property type="evidence" value="ECO:0007669"/>
    <property type="project" value="InterPro"/>
</dbReference>
<protein>
    <recommendedName>
        <fullName evidence="3">Gingipain domain-containing protein</fullName>
    </recommendedName>
</protein>
<keyword evidence="1 2" id="KW-0732">Signal</keyword>
<dbReference type="GO" id="GO:0008234">
    <property type="term" value="F:cysteine-type peptidase activity"/>
    <property type="evidence" value="ECO:0007669"/>
    <property type="project" value="InterPro"/>
</dbReference>
<dbReference type="InterPro" id="IPR029030">
    <property type="entry name" value="Caspase-like_dom_sf"/>
</dbReference>
<feature type="chain" id="PRO_5021821931" description="Gingipain domain-containing protein" evidence="2">
    <location>
        <begin position="24"/>
        <end position="1381"/>
    </location>
</feature>
<evidence type="ECO:0000313" key="4">
    <source>
        <dbReference type="EMBL" id="TMQ55060.1"/>
    </source>
</evidence>
<name>A0A538SUJ6_UNCEI</name>
<evidence type="ECO:0000313" key="5">
    <source>
        <dbReference type="Proteomes" id="UP000319829"/>
    </source>
</evidence>
<gene>
    <name evidence="4" type="ORF">E6K74_04245</name>
</gene>
<dbReference type="Pfam" id="PF01364">
    <property type="entry name" value="Peptidase_C25"/>
    <property type="match status" value="1"/>
</dbReference>
<dbReference type="Proteomes" id="UP000319829">
    <property type="component" value="Unassembled WGS sequence"/>
</dbReference>
<reference evidence="4 5" key="1">
    <citation type="journal article" date="2019" name="Nat. Microbiol.">
        <title>Mediterranean grassland soil C-N compound turnover is dependent on rainfall and depth, and is mediated by genomically divergent microorganisms.</title>
        <authorList>
            <person name="Diamond S."/>
            <person name="Andeer P.F."/>
            <person name="Li Z."/>
            <person name="Crits-Christoph A."/>
            <person name="Burstein D."/>
            <person name="Anantharaman K."/>
            <person name="Lane K.R."/>
            <person name="Thomas B.C."/>
            <person name="Pan C."/>
            <person name="Northen T.R."/>
            <person name="Banfield J.F."/>
        </authorList>
    </citation>
    <scope>NUCLEOTIDE SEQUENCE [LARGE SCALE GENOMIC DNA]</scope>
    <source>
        <strain evidence="4">WS_4</strain>
    </source>
</reference>
<proteinExistence type="predicted"/>
<dbReference type="CDD" id="cd02258">
    <property type="entry name" value="Peptidase_C25_N"/>
    <property type="match status" value="1"/>
</dbReference>
<dbReference type="EMBL" id="VBOU01000043">
    <property type="protein sequence ID" value="TMQ55060.1"/>
    <property type="molecule type" value="Genomic_DNA"/>
</dbReference>
<evidence type="ECO:0000259" key="3">
    <source>
        <dbReference type="Pfam" id="PF01364"/>
    </source>
</evidence>
<dbReference type="Gene3D" id="2.60.40.4070">
    <property type="match status" value="1"/>
</dbReference>
<dbReference type="Gene3D" id="3.40.50.1460">
    <property type="match status" value="1"/>
</dbReference>
<sequence length="1381" mass="148698">MSLPFRPLSFLALFAVWAGVACGEAPAISPRIESVTETGYRAVVSIPVPDIKTGQIFGENLAEISLPGGAFDSPAGVPQLPSITLLLRVPWGVNPRVNAIPGVERSLGVLKPVPLPHLVSDRIGWQAMDAAEVASFLERPEYGSAGASQPPLLRVVRSAAGGERLLQVTLRPVRWDPRSGQATALDRVTLDVSWERPVHPESSAPAAGAVMSLGGEVGPSGAVGPWYLLRASPIHAARTVPRAGGGASAYAGPLRVQPSRPWVRLGVLRPGLYAVSPADLASAGVSVSGIDPTTFRVFRATPGDLPESVDVDLGPDSLRECAIVVTGEGDASFDPGDRIYVYATGTTGFGYDLALGGSPDYQEAQRSDEEALWLTWGPGPVLSPPSRMALRDAAPVSPALSVTSVQHRVHYEENRIRDFNLFDSSRRWERWFYRLITQGSRVAFPLALPGADPGRQGSIVLRMWGKGISIGATVDDHYTNLFWDGALVASGSWNFSTPKDFLASGFTVHASDTLEVQVPRITDPNDGKRFDQSELAWFEVTYPRRFRAINDTLQFAADPTVLGKVHYVVDGITDTTAVWFLDRTDPENPVRYVNGAFSGVSAPFGLTLEDSVASGSPRKYALVSTIRAPRPASIARYAPAPSPHAVDDLLEPANGADYLIVAHPSLIAMAESLATFRSGRLSGFVAPRVAIATTDRIAAQFGGGTLDPTAIRNLLAYARLHWSPGAPTYVCLFGDASLDPKNYQGFGTQDLVPTYANYYDRAIEAQFVSDDFYGFLDGPGDQILDVVIGRLPAKSALEASTIARAKVQAYESATEFDSWRARALLCADDSWKREERDPLGNEHVMEMERKDNQHLSYPIERSKVYLNDYAFADTTHQSKPAARDDFIARINQGNWLVDYIGHGSDVVIADEQVFRASDAGRLTNATRPSIFGFFSCTVGKFDVLGQEGLGELLLKTPTGGAAATIAASHEVFPFESTLLNDEFVDQLFPNAPRVDSTVTVGLAYARAKNAHVNSVVRKYVLLGDPALVPPVPRGRGVWEKSPLDSLPRGDLAIIRGHALAPDSTPDTLSAGTVLLQVQGKPFRRTQIGLNSINQLVPFPYQVPGPILFRGSVALDRGAFTARFVVPLDSRIAGGKGQLRALLSQAGGRGVGLAVDSIRIAQGIGSRTDLLPPVITLRYPAGSDSSVQPGDLLTVVIEDSSGIDLMRLDNAHTIFVITDDRGTPAELTAGFAYDPGSYTRGTVSYAVPQLAEGLHTLEIHASDTFGNIGVRTFVLDVHAPAKPGDPMRLSQVFNYPNPFEGTTYVHARLNQDGRLRVQVLTVSGRRVRELSSDGRAGENYLPWDGRDSEGENIAIGVYLLKVTAESNEGKRATAVGRALKTR</sequence>